<feature type="compositionally biased region" description="Low complexity" evidence="1">
    <location>
        <begin position="14"/>
        <end position="24"/>
    </location>
</feature>
<keyword evidence="3" id="KW-1185">Reference proteome</keyword>
<name>A0A9W7FQ29_9STRA</name>
<dbReference type="Proteomes" id="UP001165122">
    <property type="component" value="Unassembled WGS sequence"/>
</dbReference>
<evidence type="ECO:0000313" key="3">
    <source>
        <dbReference type="Proteomes" id="UP001165122"/>
    </source>
</evidence>
<protein>
    <submittedName>
        <fullName evidence="2">Uncharacterized protein</fullName>
    </submittedName>
</protein>
<accession>A0A9W7FQ29</accession>
<reference evidence="3" key="1">
    <citation type="journal article" date="2023" name="Commun. Biol.">
        <title>Genome analysis of Parmales, the sister group of diatoms, reveals the evolutionary specialization of diatoms from phago-mixotrophs to photoautotrophs.</title>
        <authorList>
            <person name="Ban H."/>
            <person name="Sato S."/>
            <person name="Yoshikawa S."/>
            <person name="Yamada K."/>
            <person name="Nakamura Y."/>
            <person name="Ichinomiya M."/>
            <person name="Sato N."/>
            <person name="Blanc-Mathieu R."/>
            <person name="Endo H."/>
            <person name="Kuwata A."/>
            <person name="Ogata H."/>
        </authorList>
    </citation>
    <scope>NUCLEOTIDE SEQUENCE [LARGE SCALE GENOMIC DNA]</scope>
    <source>
        <strain evidence="3">NIES 3700</strain>
    </source>
</reference>
<gene>
    <name evidence="2" type="ORF">TrLO_g13745</name>
</gene>
<dbReference type="AlphaFoldDB" id="A0A9W7FQ29"/>
<dbReference type="OrthoDB" id="10532167at2759"/>
<evidence type="ECO:0000256" key="1">
    <source>
        <dbReference type="SAM" id="MobiDB-lite"/>
    </source>
</evidence>
<proteinExistence type="predicted"/>
<comment type="caution">
    <text evidence="2">The sequence shown here is derived from an EMBL/GenBank/DDBJ whole genome shotgun (WGS) entry which is preliminary data.</text>
</comment>
<dbReference type="EMBL" id="BRXW01000244">
    <property type="protein sequence ID" value="GMI16139.1"/>
    <property type="molecule type" value="Genomic_DNA"/>
</dbReference>
<sequence>MKLRNNKIVEVKAKTSPVSASKTSAKSKGKSNRGAKSAKAKPAKAVKEKKHKKCERRPRGGVMCASCMIAGHTPTSWREYHEEQNRKRAAGKRVGPMPSNTLAVRKSAPLKSRW</sequence>
<evidence type="ECO:0000313" key="2">
    <source>
        <dbReference type="EMBL" id="GMI16139.1"/>
    </source>
</evidence>
<feature type="region of interest" description="Disordered" evidence="1">
    <location>
        <begin position="1"/>
        <end position="58"/>
    </location>
</feature>
<feature type="region of interest" description="Disordered" evidence="1">
    <location>
        <begin position="75"/>
        <end position="114"/>
    </location>
</feature>
<organism evidence="2 3">
    <name type="scientific">Triparma laevis f. longispina</name>
    <dbReference type="NCBI Taxonomy" id="1714387"/>
    <lineage>
        <taxon>Eukaryota</taxon>
        <taxon>Sar</taxon>
        <taxon>Stramenopiles</taxon>
        <taxon>Ochrophyta</taxon>
        <taxon>Bolidophyceae</taxon>
        <taxon>Parmales</taxon>
        <taxon>Triparmaceae</taxon>
        <taxon>Triparma</taxon>
    </lineage>
</organism>
<feature type="compositionally biased region" description="Basic residues" evidence="1">
    <location>
        <begin position="25"/>
        <end position="56"/>
    </location>
</feature>